<organism evidence="2 3">
    <name type="scientific">Natronococcus jeotgali DSM 18795</name>
    <dbReference type="NCBI Taxonomy" id="1227498"/>
    <lineage>
        <taxon>Archaea</taxon>
        <taxon>Methanobacteriati</taxon>
        <taxon>Methanobacteriota</taxon>
        <taxon>Stenosarchaea group</taxon>
        <taxon>Halobacteria</taxon>
        <taxon>Halobacteriales</taxon>
        <taxon>Natrialbaceae</taxon>
        <taxon>Natronococcus</taxon>
    </lineage>
</organism>
<keyword evidence="3" id="KW-1185">Reference proteome</keyword>
<feature type="compositionally biased region" description="Acidic residues" evidence="1">
    <location>
        <begin position="24"/>
        <end position="58"/>
    </location>
</feature>
<feature type="compositionally biased region" description="Acidic residues" evidence="1">
    <location>
        <begin position="67"/>
        <end position="79"/>
    </location>
</feature>
<dbReference type="AlphaFoldDB" id="L9WRV2"/>
<gene>
    <name evidence="2" type="ORF">C492_19851</name>
</gene>
<accession>L9WRV2</accession>
<dbReference type="EMBL" id="AOIA01000159">
    <property type="protein sequence ID" value="ELY52152.1"/>
    <property type="molecule type" value="Genomic_DNA"/>
</dbReference>
<dbReference type="PROSITE" id="PS51257">
    <property type="entry name" value="PROKAR_LIPOPROTEIN"/>
    <property type="match status" value="1"/>
</dbReference>
<evidence type="ECO:0000256" key="1">
    <source>
        <dbReference type="SAM" id="MobiDB-lite"/>
    </source>
</evidence>
<dbReference type="NCBIfam" id="NF038353">
    <property type="entry name" value="FxLYD_dom"/>
    <property type="match status" value="1"/>
</dbReference>
<comment type="caution">
    <text evidence="2">The sequence shown here is derived from an EMBL/GenBank/DDBJ whole genome shotgun (WGS) entry which is preliminary data.</text>
</comment>
<dbReference type="InterPro" id="IPR047676">
    <property type="entry name" value="FxLYD_dom"/>
</dbReference>
<dbReference type="Proteomes" id="UP000011531">
    <property type="component" value="Unassembled WGS sequence"/>
</dbReference>
<evidence type="ECO:0000313" key="3">
    <source>
        <dbReference type="Proteomes" id="UP000011531"/>
    </source>
</evidence>
<proteinExistence type="predicted"/>
<dbReference type="OrthoDB" id="206491at2157"/>
<protein>
    <submittedName>
        <fullName evidence="2">Uncharacterized protein</fullName>
    </submittedName>
</protein>
<evidence type="ECO:0000313" key="2">
    <source>
        <dbReference type="EMBL" id="ELY52152.1"/>
    </source>
</evidence>
<dbReference type="RefSeq" id="WP_008426684.1">
    <property type="nucleotide sequence ID" value="NZ_AOIA01000159.1"/>
</dbReference>
<feature type="region of interest" description="Disordered" evidence="1">
    <location>
        <begin position="20"/>
        <end position="90"/>
    </location>
</feature>
<reference evidence="2 3" key="1">
    <citation type="journal article" date="2014" name="PLoS Genet.">
        <title>Phylogenetically driven sequencing of extremely halophilic archaea reveals strategies for static and dynamic osmo-response.</title>
        <authorList>
            <person name="Becker E.A."/>
            <person name="Seitzer P.M."/>
            <person name="Tritt A."/>
            <person name="Larsen D."/>
            <person name="Krusor M."/>
            <person name="Yao A.I."/>
            <person name="Wu D."/>
            <person name="Madern D."/>
            <person name="Eisen J.A."/>
            <person name="Darling A.E."/>
            <person name="Facciotti M.T."/>
        </authorList>
    </citation>
    <scope>NUCLEOTIDE SEQUENCE [LARGE SCALE GENOMIC DNA]</scope>
    <source>
        <strain evidence="2 3">DSM 18795</strain>
    </source>
</reference>
<sequence length="182" mass="18378">MDRRTVLLGTGVAASAVLAGCASEGDENDENGSDDEDGAEAATDDGGDGTDGGNETDADGGGNESDGGSEDGESEDADIEERIEGEPPMEGLAITEHELVEDDFSVTVTGIVANETGEDLGPVEVGAVFYDADGEAIDDAVVRTAELADGEEWAFELMSVADGVAGYAVGIASAEPTDRSPV</sequence>
<name>L9WRV2_9EURY</name>